<evidence type="ECO:0000256" key="15">
    <source>
        <dbReference type="ARBA" id="ARBA00038456"/>
    </source>
</evidence>
<evidence type="ECO:0000259" key="24">
    <source>
        <dbReference type="Pfam" id="PF03061"/>
    </source>
</evidence>
<evidence type="ECO:0000256" key="16">
    <source>
        <dbReference type="ARBA" id="ARBA00038848"/>
    </source>
</evidence>
<keyword evidence="11" id="KW-0472">Membrane</keyword>
<feature type="domain" description="Thioesterase" evidence="24">
    <location>
        <begin position="58"/>
        <end position="131"/>
    </location>
</feature>
<evidence type="ECO:0000256" key="9">
    <source>
        <dbReference type="ARBA" id="ARBA00022946"/>
    </source>
</evidence>
<keyword evidence="5" id="KW-0963">Cytoplasm</keyword>
<sequence length="154" mass="16712">MTRIAFQDLYAEPYTHCYGCGRDNPHGHQLKSYWDVPFVQTIAHICPASHYTGGVPDHLYGGLIASLLDCHGTASAAAFKSHAAGIAFDGGEALIRCVTGSLNIQFIRPVPVNTELVLTGRLLKIEGRKIQIVLSLSAHQIECAKAEMLAIQIK</sequence>
<evidence type="ECO:0000256" key="8">
    <source>
        <dbReference type="ARBA" id="ARBA00022832"/>
    </source>
</evidence>
<dbReference type="InterPro" id="IPR029069">
    <property type="entry name" value="HotDog_dom_sf"/>
</dbReference>
<name>A0AAE7BXP1_9GAMM</name>
<comment type="catalytic activity">
    <reaction evidence="21">
        <text>decanoyl-CoA + H2O = decanoate + CoA + H(+)</text>
        <dbReference type="Rhea" id="RHEA:40059"/>
        <dbReference type="ChEBI" id="CHEBI:15377"/>
        <dbReference type="ChEBI" id="CHEBI:15378"/>
        <dbReference type="ChEBI" id="CHEBI:27689"/>
        <dbReference type="ChEBI" id="CHEBI:57287"/>
        <dbReference type="ChEBI" id="CHEBI:61430"/>
    </reaction>
    <physiologicalReaction direction="left-to-right" evidence="21">
        <dbReference type="Rhea" id="RHEA:40060"/>
    </physiologicalReaction>
</comment>
<keyword evidence="4" id="KW-1003">Cell membrane</keyword>
<evidence type="ECO:0000313" key="26">
    <source>
        <dbReference type="Proteomes" id="UP000503505"/>
    </source>
</evidence>
<evidence type="ECO:0000256" key="1">
    <source>
        <dbReference type="ARBA" id="ARBA00004170"/>
    </source>
</evidence>
<evidence type="ECO:0000256" key="2">
    <source>
        <dbReference type="ARBA" id="ARBA00004496"/>
    </source>
</evidence>
<evidence type="ECO:0000256" key="18">
    <source>
        <dbReference type="ARBA" id="ARBA00043210"/>
    </source>
</evidence>
<comment type="subcellular location">
    <subcellularLocation>
        <location evidence="3">Cell projection</location>
        <location evidence="3">Ruffle membrane</location>
    </subcellularLocation>
    <subcellularLocation>
        <location evidence="2">Cytoplasm</location>
    </subcellularLocation>
    <subcellularLocation>
        <location evidence="1">Membrane</location>
        <topology evidence="1">Peripheral membrane protein</topology>
    </subcellularLocation>
</comment>
<comment type="similarity">
    <text evidence="15">Belongs to the THEM4/THEM5 thioesterase family.</text>
</comment>
<evidence type="ECO:0000256" key="6">
    <source>
        <dbReference type="ARBA" id="ARBA00022703"/>
    </source>
</evidence>
<keyword evidence="12" id="KW-0966">Cell projection</keyword>
<keyword evidence="10" id="KW-0443">Lipid metabolism</keyword>
<dbReference type="InterPro" id="IPR006683">
    <property type="entry name" value="Thioestr_dom"/>
</dbReference>
<evidence type="ECO:0000313" key="25">
    <source>
        <dbReference type="EMBL" id="QIC68171.1"/>
    </source>
</evidence>
<comment type="catalytic activity">
    <reaction evidence="23">
        <text>tetradecanoyl-CoA + H2O = tetradecanoate + CoA + H(+)</text>
        <dbReference type="Rhea" id="RHEA:40119"/>
        <dbReference type="ChEBI" id="CHEBI:15377"/>
        <dbReference type="ChEBI" id="CHEBI:15378"/>
        <dbReference type="ChEBI" id="CHEBI:30807"/>
        <dbReference type="ChEBI" id="CHEBI:57287"/>
        <dbReference type="ChEBI" id="CHEBI:57385"/>
    </reaction>
    <physiologicalReaction direction="left-to-right" evidence="23">
        <dbReference type="Rhea" id="RHEA:40120"/>
    </physiologicalReaction>
</comment>
<dbReference type="InterPro" id="IPR052365">
    <property type="entry name" value="THEM4/THEM5_acyl-CoA_thioest"/>
</dbReference>
<comment type="catalytic activity">
    <reaction evidence="20">
        <text>hexadecanoyl-CoA + H2O = hexadecanoate + CoA + H(+)</text>
        <dbReference type="Rhea" id="RHEA:16645"/>
        <dbReference type="ChEBI" id="CHEBI:7896"/>
        <dbReference type="ChEBI" id="CHEBI:15377"/>
        <dbReference type="ChEBI" id="CHEBI:15378"/>
        <dbReference type="ChEBI" id="CHEBI:57287"/>
        <dbReference type="ChEBI" id="CHEBI:57379"/>
        <dbReference type="EC" id="3.1.2.2"/>
    </reaction>
    <physiologicalReaction direction="left-to-right" evidence="20">
        <dbReference type="Rhea" id="RHEA:16646"/>
    </physiologicalReaction>
</comment>
<comment type="catalytic activity">
    <reaction evidence="19">
        <text>octanoyl-CoA + H2O = octanoate + CoA + H(+)</text>
        <dbReference type="Rhea" id="RHEA:30143"/>
        <dbReference type="ChEBI" id="CHEBI:15377"/>
        <dbReference type="ChEBI" id="CHEBI:15378"/>
        <dbReference type="ChEBI" id="CHEBI:25646"/>
        <dbReference type="ChEBI" id="CHEBI:57287"/>
        <dbReference type="ChEBI" id="CHEBI:57386"/>
    </reaction>
    <physiologicalReaction direction="left-to-right" evidence="19">
        <dbReference type="Rhea" id="RHEA:30144"/>
    </physiologicalReaction>
</comment>
<evidence type="ECO:0000256" key="5">
    <source>
        <dbReference type="ARBA" id="ARBA00022490"/>
    </source>
</evidence>
<keyword evidence="8" id="KW-0276">Fatty acid metabolism</keyword>
<comment type="catalytic activity">
    <reaction evidence="13">
        <text>(5Z,8Z,11Z,14Z)-eicosatetraenoyl-CoA + H2O = (5Z,8Z,11Z,14Z)-eicosatetraenoate + CoA + H(+)</text>
        <dbReference type="Rhea" id="RHEA:40151"/>
        <dbReference type="ChEBI" id="CHEBI:15377"/>
        <dbReference type="ChEBI" id="CHEBI:15378"/>
        <dbReference type="ChEBI" id="CHEBI:32395"/>
        <dbReference type="ChEBI" id="CHEBI:57287"/>
        <dbReference type="ChEBI" id="CHEBI:57368"/>
    </reaction>
    <physiologicalReaction direction="left-to-right" evidence="13">
        <dbReference type="Rhea" id="RHEA:40152"/>
    </physiologicalReaction>
</comment>
<dbReference type="AlphaFoldDB" id="A0AAE7BXP1"/>
<keyword evidence="6" id="KW-0053">Apoptosis</keyword>
<dbReference type="EC" id="3.1.2.2" evidence="16"/>
<gene>
    <name evidence="25" type="ORF">FSC10_12760</name>
</gene>
<evidence type="ECO:0000256" key="17">
    <source>
        <dbReference type="ARBA" id="ARBA00040123"/>
    </source>
</evidence>
<dbReference type="EMBL" id="CP044463">
    <property type="protein sequence ID" value="QIC68171.1"/>
    <property type="molecule type" value="Genomic_DNA"/>
</dbReference>
<dbReference type="Proteomes" id="UP000503505">
    <property type="component" value="Chromosome"/>
</dbReference>
<evidence type="ECO:0000256" key="10">
    <source>
        <dbReference type="ARBA" id="ARBA00023098"/>
    </source>
</evidence>
<evidence type="ECO:0000256" key="4">
    <source>
        <dbReference type="ARBA" id="ARBA00022475"/>
    </source>
</evidence>
<evidence type="ECO:0000256" key="22">
    <source>
        <dbReference type="ARBA" id="ARBA00048074"/>
    </source>
</evidence>
<dbReference type="GO" id="GO:0005737">
    <property type="term" value="C:cytoplasm"/>
    <property type="evidence" value="ECO:0007669"/>
    <property type="project" value="UniProtKB-SubCell"/>
</dbReference>
<evidence type="ECO:0000256" key="20">
    <source>
        <dbReference type="ARBA" id="ARBA00047734"/>
    </source>
</evidence>
<dbReference type="GO" id="GO:0006631">
    <property type="term" value="P:fatty acid metabolic process"/>
    <property type="evidence" value="ECO:0007669"/>
    <property type="project" value="UniProtKB-KW"/>
</dbReference>
<keyword evidence="7" id="KW-0378">Hydrolase</keyword>
<evidence type="ECO:0000256" key="23">
    <source>
        <dbReference type="ARBA" id="ARBA00048180"/>
    </source>
</evidence>
<protein>
    <recommendedName>
        <fullName evidence="17">Acyl-coenzyme A thioesterase THEM4</fullName>
        <ecNumber evidence="16">3.1.2.2</ecNumber>
    </recommendedName>
    <alternativeName>
        <fullName evidence="18">Thioesterase superfamily member 4</fullName>
    </alternativeName>
</protein>
<dbReference type="RefSeq" id="WP_163172159.1">
    <property type="nucleotide sequence ID" value="NZ_CP044463.1"/>
</dbReference>
<organism evidence="25 26">
    <name type="scientific">Acinetobacter schindleri</name>
    <dbReference type="NCBI Taxonomy" id="108981"/>
    <lineage>
        <taxon>Bacteria</taxon>
        <taxon>Pseudomonadati</taxon>
        <taxon>Pseudomonadota</taxon>
        <taxon>Gammaproteobacteria</taxon>
        <taxon>Moraxellales</taxon>
        <taxon>Moraxellaceae</taxon>
        <taxon>Acinetobacter</taxon>
    </lineage>
</organism>
<comment type="catalytic activity">
    <reaction evidence="22">
        <text>dodecanoyl-CoA + H2O = dodecanoate + CoA + H(+)</text>
        <dbReference type="Rhea" id="RHEA:30135"/>
        <dbReference type="ChEBI" id="CHEBI:15377"/>
        <dbReference type="ChEBI" id="CHEBI:15378"/>
        <dbReference type="ChEBI" id="CHEBI:18262"/>
        <dbReference type="ChEBI" id="CHEBI:57287"/>
        <dbReference type="ChEBI" id="CHEBI:57375"/>
    </reaction>
    <physiologicalReaction direction="left-to-right" evidence="22">
        <dbReference type="Rhea" id="RHEA:30136"/>
    </physiologicalReaction>
</comment>
<keyword evidence="9" id="KW-0809">Transit peptide</keyword>
<evidence type="ECO:0000256" key="21">
    <source>
        <dbReference type="ARBA" id="ARBA00047969"/>
    </source>
</evidence>
<dbReference type="PANTHER" id="PTHR12418">
    <property type="entry name" value="ACYL-COENZYME A THIOESTERASE THEM4"/>
    <property type="match status" value="1"/>
</dbReference>
<proteinExistence type="inferred from homology"/>
<dbReference type="SUPFAM" id="SSF54637">
    <property type="entry name" value="Thioesterase/thiol ester dehydrase-isomerase"/>
    <property type="match status" value="1"/>
</dbReference>
<accession>A0AAE7BXP1</accession>
<comment type="catalytic activity">
    <reaction evidence="14">
        <text>(9Z)-octadecenoyl-CoA + H2O = (9Z)-octadecenoate + CoA + H(+)</text>
        <dbReference type="Rhea" id="RHEA:40139"/>
        <dbReference type="ChEBI" id="CHEBI:15377"/>
        <dbReference type="ChEBI" id="CHEBI:15378"/>
        <dbReference type="ChEBI" id="CHEBI:30823"/>
        <dbReference type="ChEBI" id="CHEBI:57287"/>
        <dbReference type="ChEBI" id="CHEBI:57387"/>
    </reaction>
    <physiologicalReaction direction="left-to-right" evidence="14">
        <dbReference type="Rhea" id="RHEA:40140"/>
    </physiologicalReaction>
</comment>
<evidence type="ECO:0000256" key="14">
    <source>
        <dbReference type="ARBA" id="ARBA00037002"/>
    </source>
</evidence>
<dbReference type="Gene3D" id="3.10.129.10">
    <property type="entry name" value="Hotdog Thioesterase"/>
    <property type="match status" value="1"/>
</dbReference>
<dbReference type="PANTHER" id="PTHR12418:SF19">
    <property type="entry name" value="ACYL-COENZYME A THIOESTERASE THEM4"/>
    <property type="match status" value="1"/>
</dbReference>
<evidence type="ECO:0000256" key="19">
    <source>
        <dbReference type="ARBA" id="ARBA00047588"/>
    </source>
</evidence>
<evidence type="ECO:0000256" key="13">
    <source>
        <dbReference type="ARBA" id="ARBA00035852"/>
    </source>
</evidence>
<reference evidence="25 26" key="1">
    <citation type="submission" date="2019-09" db="EMBL/GenBank/DDBJ databases">
        <title>Non-baumannii Acinetobacter spp. carrying blaNDM-1 isolated in China.</title>
        <authorList>
            <person name="Cui C."/>
            <person name="Chen C."/>
            <person name="Sun J."/>
            <person name="Liu Y."/>
        </authorList>
    </citation>
    <scope>NUCLEOTIDE SEQUENCE [LARGE SCALE GENOMIC DNA]</scope>
    <source>
        <strain evidence="25 26">HZE23-1</strain>
    </source>
</reference>
<dbReference type="CDD" id="cd03443">
    <property type="entry name" value="PaaI_thioesterase"/>
    <property type="match status" value="1"/>
</dbReference>
<evidence type="ECO:0000256" key="12">
    <source>
        <dbReference type="ARBA" id="ARBA00023273"/>
    </source>
</evidence>
<evidence type="ECO:0000256" key="7">
    <source>
        <dbReference type="ARBA" id="ARBA00022801"/>
    </source>
</evidence>
<dbReference type="GO" id="GO:0016020">
    <property type="term" value="C:membrane"/>
    <property type="evidence" value="ECO:0007669"/>
    <property type="project" value="UniProtKB-SubCell"/>
</dbReference>
<evidence type="ECO:0000256" key="3">
    <source>
        <dbReference type="ARBA" id="ARBA00004632"/>
    </source>
</evidence>
<dbReference type="GO" id="GO:0016790">
    <property type="term" value="F:thiolester hydrolase activity"/>
    <property type="evidence" value="ECO:0007669"/>
    <property type="project" value="UniProtKB-ARBA"/>
</dbReference>
<evidence type="ECO:0000256" key="11">
    <source>
        <dbReference type="ARBA" id="ARBA00023136"/>
    </source>
</evidence>
<dbReference type="Pfam" id="PF03061">
    <property type="entry name" value="4HBT"/>
    <property type="match status" value="1"/>
</dbReference>